<comment type="caution">
    <text evidence="4">The sequence shown here is derived from an EMBL/GenBank/DDBJ whole genome shotgun (WGS) entry which is preliminary data.</text>
</comment>
<dbReference type="GO" id="GO:0003677">
    <property type="term" value="F:DNA binding"/>
    <property type="evidence" value="ECO:0007669"/>
    <property type="project" value="InterPro"/>
</dbReference>
<dbReference type="InterPro" id="IPR013762">
    <property type="entry name" value="Integrase-like_cat_sf"/>
</dbReference>
<keyword evidence="2" id="KW-0233">DNA recombination</keyword>
<evidence type="ECO:0000256" key="1">
    <source>
        <dbReference type="ARBA" id="ARBA00022908"/>
    </source>
</evidence>
<dbReference type="EMBL" id="PIFK01000027">
    <property type="protein sequence ID" value="PTP32911.1"/>
    <property type="molecule type" value="Genomic_DNA"/>
</dbReference>
<evidence type="ECO:0000256" key="2">
    <source>
        <dbReference type="ARBA" id="ARBA00023172"/>
    </source>
</evidence>
<dbReference type="Gene3D" id="1.10.443.10">
    <property type="entry name" value="Intergrase catalytic core"/>
    <property type="match status" value="1"/>
</dbReference>
<dbReference type="GO" id="GO:0006310">
    <property type="term" value="P:DNA recombination"/>
    <property type="evidence" value="ECO:0007669"/>
    <property type="project" value="UniProtKB-KW"/>
</dbReference>
<dbReference type="InterPro" id="IPR002104">
    <property type="entry name" value="Integrase_catalytic"/>
</dbReference>
<sequence length="480" mass="54837">MPRKTKNIVKRELRDSDGVVFYSFMSNTTGRIIELEEHINSMILNSLPYNTVKAKASDLAKFYDYFIEASVVMHSDKYEKAVNENRAIAASHELRSTLTLIFQGYISFLLDGKKSKNPLARICAENLDISPLARASVSRMISSLCDFVSASNALEHSLQRQRKVGRLINVEQGLTAVGQQLGKVRNLSQRERTALIKNSYLASCISGGAKVTTIKNFFKLPPASKSDQDKYFPFECVGQFLASIKSKRDRAIYALCFGGGLRISEAASIRFKDLDVVKWRVKLHDKVTTTYLESVNYTNASGKPVDHYAVHLIEPFKTFFFNELFLYLENERPNMKSEYVFLQGRGVKNKFTEELVYNPFYHSKESTICEAWNKSLIRAGLTDKRFDKLGTHSMRHFYAVFMRNFAPRQDGGQGYSDDEVQYFMRHSSLKSTKIYAKETFEKMAQQINETNNALMKYETAFYEGSIANKLSMIEKQSKNS</sequence>
<proteinExistence type="predicted"/>
<dbReference type="Pfam" id="PF00589">
    <property type="entry name" value="Phage_integrase"/>
    <property type="match status" value="1"/>
</dbReference>
<dbReference type="SUPFAM" id="SSF56349">
    <property type="entry name" value="DNA breaking-rejoining enzymes"/>
    <property type="match status" value="1"/>
</dbReference>
<dbReference type="PANTHER" id="PTHR30349">
    <property type="entry name" value="PHAGE INTEGRASE-RELATED"/>
    <property type="match status" value="1"/>
</dbReference>
<name>A0A2T5EU18_VIBSP</name>
<gene>
    <name evidence="4" type="ORF">CWO07_14435</name>
</gene>
<dbReference type="CDD" id="cd00397">
    <property type="entry name" value="DNA_BRE_C"/>
    <property type="match status" value="1"/>
</dbReference>
<reference evidence="4 5" key="1">
    <citation type="submission" date="2017-11" db="EMBL/GenBank/DDBJ databases">
        <title>Population delineation of vibrios coincides with oyster pathogenicity.</title>
        <authorList>
            <person name="Bruto M."/>
            <person name="Labreuche Y."/>
            <person name="James A."/>
            <person name="Piel D."/>
            <person name="Chenivesse S."/>
            <person name="Petton B."/>
            <person name="Polz M.F."/>
            <person name="Le Roux F."/>
        </authorList>
    </citation>
    <scope>NUCLEOTIDE SEQUENCE [LARGE SCALE GENOMIC DNA]</scope>
    <source>
        <strain evidence="4 5">FF_144</strain>
    </source>
</reference>
<dbReference type="RefSeq" id="WP_108187859.1">
    <property type="nucleotide sequence ID" value="NZ_PIFK01000027.1"/>
</dbReference>
<dbReference type="PROSITE" id="PS51898">
    <property type="entry name" value="TYR_RECOMBINASE"/>
    <property type="match status" value="1"/>
</dbReference>
<evidence type="ECO:0000259" key="3">
    <source>
        <dbReference type="PROSITE" id="PS51898"/>
    </source>
</evidence>
<keyword evidence="1" id="KW-0229">DNA integration</keyword>
<dbReference type="AlphaFoldDB" id="A0A2T5EU18"/>
<dbReference type="Proteomes" id="UP000244197">
    <property type="component" value="Unassembled WGS sequence"/>
</dbReference>
<protein>
    <submittedName>
        <fullName evidence="4">Integrase</fullName>
    </submittedName>
</protein>
<dbReference type="GO" id="GO:0015074">
    <property type="term" value="P:DNA integration"/>
    <property type="evidence" value="ECO:0007669"/>
    <property type="project" value="UniProtKB-KW"/>
</dbReference>
<evidence type="ECO:0000313" key="4">
    <source>
        <dbReference type="EMBL" id="PTP32911.1"/>
    </source>
</evidence>
<dbReference type="InterPro" id="IPR050090">
    <property type="entry name" value="Tyrosine_recombinase_XerCD"/>
</dbReference>
<feature type="domain" description="Tyr recombinase" evidence="3">
    <location>
        <begin position="227"/>
        <end position="448"/>
    </location>
</feature>
<evidence type="ECO:0000313" key="5">
    <source>
        <dbReference type="Proteomes" id="UP000244197"/>
    </source>
</evidence>
<accession>A0A2T5EU18</accession>
<organism evidence="4 5">
    <name type="scientific">Vibrio splendidus</name>
    <dbReference type="NCBI Taxonomy" id="29497"/>
    <lineage>
        <taxon>Bacteria</taxon>
        <taxon>Pseudomonadati</taxon>
        <taxon>Pseudomonadota</taxon>
        <taxon>Gammaproteobacteria</taxon>
        <taxon>Vibrionales</taxon>
        <taxon>Vibrionaceae</taxon>
        <taxon>Vibrio</taxon>
    </lineage>
</organism>
<dbReference type="InterPro" id="IPR011010">
    <property type="entry name" value="DNA_brk_join_enz"/>
</dbReference>